<keyword evidence="2" id="KW-1185">Reference proteome</keyword>
<comment type="caution">
    <text evidence="1">The sequence shown here is derived from an EMBL/GenBank/DDBJ whole genome shotgun (WGS) entry which is preliminary data.</text>
</comment>
<evidence type="ECO:0000313" key="2">
    <source>
        <dbReference type="Proteomes" id="UP000765509"/>
    </source>
</evidence>
<name>A0A9Q3BL59_9BASI</name>
<reference evidence="1" key="1">
    <citation type="submission" date="2021-03" db="EMBL/GenBank/DDBJ databases">
        <title>Draft genome sequence of rust myrtle Austropuccinia psidii MF-1, a brazilian biotype.</title>
        <authorList>
            <person name="Quecine M.C."/>
            <person name="Pachon D.M.R."/>
            <person name="Bonatelli M.L."/>
            <person name="Correr F.H."/>
            <person name="Franceschini L.M."/>
            <person name="Leite T.F."/>
            <person name="Margarido G.R.A."/>
            <person name="Almeida C.A."/>
            <person name="Ferrarezi J.A."/>
            <person name="Labate C.A."/>
        </authorList>
    </citation>
    <scope>NUCLEOTIDE SEQUENCE</scope>
    <source>
        <strain evidence="1">MF-1</strain>
    </source>
</reference>
<organism evidence="1 2">
    <name type="scientific">Austropuccinia psidii MF-1</name>
    <dbReference type="NCBI Taxonomy" id="1389203"/>
    <lineage>
        <taxon>Eukaryota</taxon>
        <taxon>Fungi</taxon>
        <taxon>Dikarya</taxon>
        <taxon>Basidiomycota</taxon>
        <taxon>Pucciniomycotina</taxon>
        <taxon>Pucciniomycetes</taxon>
        <taxon>Pucciniales</taxon>
        <taxon>Sphaerophragmiaceae</taxon>
        <taxon>Austropuccinia</taxon>
    </lineage>
</organism>
<protein>
    <submittedName>
        <fullName evidence="1">Uncharacterized protein</fullName>
    </submittedName>
</protein>
<dbReference type="EMBL" id="AVOT02001419">
    <property type="protein sequence ID" value="MBW0466866.1"/>
    <property type="molecule type" value="Genomic_DNA"/>
</dbReference>
<evidence type="ECO:0000313" key="1">
    <source>
        <dbReference type="EMBL" id="MBW0466866.1"/>
    </source>
</evidence>
<dbReference type="Proteomes" id="UP000765509">
    <property type="component" value="Unassembled WGS sequence"/>
</dbReference>
<gene>
    <name evidence="1" type="ORF">O181_006581</name>
</gene>
<sequence>MGMRYIHGTPTKLLVFIDCRKHLLIIVTSETFPDVTRHYLDETLPLWGTELLPTKAKIFKSASEEVKSLDKITIKVIVAHKKGNKKGKMSFKRGNLTSCPGGLSPKSLFCKSVGKEAASGIPTPQILLYILMIWSEGYGIPIQILSDPNCLLFISFSPPESENKAPISDRKES</sequence>
<accession>A0A9Q3BL59</accession>
<dbReference type="AlphaFoldDB" id="A0A9Q3BL59"/>
<proteinExistence type="predicted"/>